<dbReference type="PIRSF" id="PIRSF018153">
    <property type="entry name" value="Glyco_trans_15"/>
    <property type="match status" value="1"/>
</dbReference>
<evidence type="ECO:0000313" key="8">
    <source>
        <dbReference type="EMBL" id="QPG72830.1"/>
    </source>
</evidence>
<dbReference type="GO" id="GO:0005794">
    <property type="term" value="C:Golgi apparatus"/>
    <property type="evidence" value="ECO:0007669"/>
    <property type="project" value="TreeGrafter"/>
</dbReference>
<sequence length="352" mass="41850">MFLSYYILFLIRIIFCFAQFLDDPQQPIEQYKPANATFYTLCRNSDLYDILETINNYNNRFNSEYRYDWVFLNDQQFTDEFKKLVKVSVAGHAYFGQIPSQHWSLPNSVDHDTMKENMQKMINDPDGAPPYADSMSYRHMCRFESGFFFKHELLQKYDYFWRVEPGVKLRCDVNYDLFKYMIDNKYDHGFTISMLEYSKTIPSLFETFRKSLVSLGLSKLLSDSRNYSGFVIDPKNGQYNHCHFWTNFEIGNLNVFRSKEYNQIFNELDKSNGFYYERWGDAPVRSLILSMILVKGKIKRFDEIGYTHPPYTQCPQEEGFRVSNRCSCNPDTDFTSKWFSCSGHFDGLEQQH</sequence>
<evidence type="ECO:0000256" key="3">
    <source>
        <dbReference type="ARBA" id="ARBA00022676"/>
    </source>
</evidence>
<dbReference type="SUPFAM" id="SSF53448">
    <property type="entry name" value="Nucleotide-diphospho-sugar transferases"/>
    <property type="match status" value="1"/>
</dbReference>
<dbReference type="EMBL" id="CP064812">
    <property type="protein sequence ID" value="QPG72830.1"/>
    <property type="molecule type" value="Genomic_DNA"/>
</dbReference>
<organism evidence="8 9">
    <name type="scientific">Eeniella nana</name>
    <name type="common">Yeast</name>
    <name type="synonym">Brettanomyces nanus</name>
    <dbReference type="NCBI Taxonomy" id="13502"/>
    <lineage>
        <taxon>Eukaryota</taxon>
        <taxon>Fungi</taxon>
        <taxon>Dikarya</taxon>
        <taxon>Ascomycota</taxon>
        <taxon>Saccharomycotina</taxon>
        <taxon>Pichiomycetes</taxon>
        <taxon>Pichiales</taxon>
        <taxon>Pichiaceae</taxon>
        <taxon>Brettanomyces</taxon>
    </lineage>
</organism>
<keyword evidence="5" id="KW-0735">Signal-anchor</keyword>
<name>A0A875RMX3_EENNA</name>
<keyword evidence="7" id="KW-0732">Signal</keyword>
<evidence type="ECO:0000256" key="7">
    <source>
        <dbReference type="SAM" id="SignalP"/>
    </source>
</evidence>
<accession>A0A875RMX3</accession>
<dbReference type="GeneID" id="62193533"/>
<dbReference type="KEGG" id="bnn:FOA43_000132"/>
<dbReference type="InterPro" id="IPR002685">
    <property type="entry name" value="Glyco_trans_15"/>
</dbReference>
<evidence type="ECO:0000313" key="9">
    <source>
        <dbReference type="Proteomes" id="UP000662931"/>
    </source>
</evidence>
<dbReference type="Proteomes" id="UP000662931">
    <property type="component" value="Chromosome 1"/>
</dbReference>
<dbReference type="OrthoDB" id="439943at2759"/>
<comment type="subcellular location">
    <subcellularLocation>
        <location evidence="1">Membrane</location>
        <topology evidence="1">Single-pass type II membrane protein</topology>
    </subcellularLocation>
</comment>
<dbReference type="PANTHER" id="PTHR31121:SF6">
    <property type="entry name" value="ALPHA-1,2 MANNOSYLTRANSFERASE KTR1"/>
    <property type="match status" value="1"/>
</dbReference>
<keyword evidence="9" id="KW-1185">Reference proteome</keyword>
<dbReference type="GO" id="GO:0016020">
    <property type="term" value="C:membrane"/>
    <property type="evidence" value="ECO:0007669"/>
    <property type="project" value="UniProtKB-SubCell"/>
</dbReference>
<dbReference type="PANTHER" id="PTHR31121">
    <property type="entry name" value="ALPHA-1,2 MANNOSYLTRANSFERASE KTR1"/>
    <property type="match status" value="1"/>
</dbReference>
<feature type="active site" description="Nucleophile" evidence="6">
    <location>
        <position position="249"/>
    </location>
</feature>
<protein>
    <recommendedName>
        <fullName evidence="10">Glycolipid 2-alpha-mannosyltransferase</fullName>
    </recommendedName>
</protein>
<evidence type="ECO:0000256" key="5">
    <source>
        <dbReference type="ARBA" id="ARBA00022968"/>
    </source>
</evidence>
<dbReference type="AlphaFoldDB" id="A0A875RMX3"/>
<dbReference type="GO" id="GO:0000032">
    <property type="term" value="P:cell wall mannoprotein biosynthetic process"/>
    <property type="evidence" value="ECO:0007669"/>
    <property type="project" value="TreeGrafter"/>
</dbReference>
<feature type="signal peptide" evidence="7">
    <location>
        <begin position="1"/>
        <end position="18"/>
    </location>
</feature>
<feature type="chain" id="PRO_5034077816" description="Glycolipid 2-alpha-mannosyltransferase" evidence="7">
    <location>
        <begin position="19"/>
        <end position="352"/>
    </location>
</feature>
<dbReference type="FunFam" id="3.90.550.10:FF:000051">
    <property type="entry name" value="Alpha-1,2-mannosyltransferase (Ktr4)"/>
    <property type="match status" value="1"/>
</dbReference>
<keyword evidence="5" id="KW-0812">Transmembrane</keyword>
<dbReference type="RefSeq" id="XP_038776395.1">
    <property type="nucleotide sequence ID" value="XM_038920467.1"/>
</dbReference>
<evidence type="ECO:0000256" key="6">
    <source>
        <dbReference type="PIRSR" id="PIRSR018153-1"/>
    </source>
</evidence>
<dbReference type="GO" id="GO:0006493">
    <property type="term" value="P:protein O-linked glycosylation"/>
    <property type="evidence" value="ECO:0007669"/>
    <property type="project" value="TreeGrafter"/>
</dbReference>
<comment type="similarity">
    <text evidence="2">Belongs to the glycosyltransferase 15 family.</text>
</comment>
<evidence type="ECO:0000256" key="1">
    <source>
        <dbReference type="ARBA" id="ARBA00004606"/>
    </source>
</evidence>
<evidence type="ECO:0000256" key="4">
    <source>
        <dbReference type="ARBA" id="ARBA00022679"/>
    </source>
</evidence>
<reference evidence="8" key="1">
    <citation type="submission" date="2020-10" db="EMBL/GenBank/DDBJ databases">
        <authorList>
            <person name="Roach M.J.R."/>
        </authorList>
    </citation>
    <scope>NUCLEOTIDE SEQUENCE</scope>
    <source>
        <strain evidence="8">CBS 1945</strain>
    </source>
</reference>
<proteinExistence type="inferred from homology"/>
<keyword evidence="4" id="KW-0808">Transferase</keyword>
<dbReference type="GO" id="GO:0000026">
    <property type="term" value="F:alpha-1,2-mannosyltransferase activity"/>
    <property type="evidence" value="ECO:0007669"/>
    <property type="project" value="TreeGrafter"/>
</dbReference>
<dbReference type="Pfam" id="PF01793">
    <property type="entry name" value="Glyco_transf_15"/>
    <property type="match status" value="1"/>
</dbReference>
<keyword evidence="3" id="KW-0328">Glycosyltransferase</keyword>
<dbReference type="Gene3D" id="3.90.550.10">
    <property type="entry name" value="Spore Coat Polysaccharide Biosynthesis Protein SpsA, Chain A"/>
    <property type="match status" value="1"/>
</dbReference>
<gene>
    <name evidence="8" type="ORF">FOA43_000132</name>
</gene>
<evidence type="ECO:0008006" key="10">
    <source>
        <dbReference type="Google" id="ProtNLM"/>
    </source>
</evidence>
<dbReference type="InterPro" id="IPR029044">
    <property type="entry name" value="Nucleotide-diphossugar_trans"/>
</dbReference>
<evidence type="ECO:0000256" key="2">
    <source>
        <dbReference type="ARBA" id="ARBA00007677"/>
    </source>
</evidence>
<dbReference type="GO" id="GO:0006487">
    <property type="term" value="P:protein N-linked glycosylation"/>
    <property type="evidence" value="ECO:0007669"/>
    <property type="project" value="TreeGrafter"/>
</dbReference>